<keyword evidence="1" id="KW-1185">Reference proteome</keyword>
<sequence length="64" mass="7230">MIMWRALRPGQKMSGAAVLARRFLLPVVANCVIKRQFRSEFTVNLEILITILYIKGPSSPENAL</sequence>
<dbReference type="WBParaSite" id="nRc.2.0.1.t27416-RA">
    <property type="protein sequence ID" value="nRc.2.0.1.t27416-RA"/>
    <property type="gene ID" value="nRc.2.0.1.g27416"/>
</dbReference>
<protein>
    <submittedName>
        <fullName evidence="2">Uncharacterized protein</fullName>
    </submittedName>
</protein>
<dbReference type="Proteomes" id="UP000887565">
    <property type="component" value="Unplaced"/>
</dbReference>
<name>A0A915JN79_ROMCU</name>
<proteinExistence type="predicted"/>
<organism evidence="1 2">
    <name type="scientific">Romanomermis culicivorax</name>
    <name type="common">Nematode worm</name>
    <dbReference type="NCBI Taxonomy" id="13658"/>
    <lineage>
        <taxon>Eukaryota</taxon>
        <taxon>Metazoa</taxon>
        <taxon>Ecdysozoa</taxon>
        <taxon>Nematoda</taxon>
        <taxon>Enoplea</taxon>
        <taxon>Dorylaimia</taxon>
        <taxon>Mermithida</taxon>
        <taxon>Mermithoidea</taxon>
        <taxon>Mermithidae</taxon>
        <taxon>Romanomermis</taxon>
    </lineage>
</organism>
<evidence type="ECO:0000313" key="1">
    <source>
        <dbReference type="Proteomes" id="UP000887565"/>
    </source>
</evidence>
<dbReference type="AlphaFoldDB" id="A0A915JN79"/>
<accession>A0A915JN79</accession>
<reference evidence="2" key="1">
    <citation type="submission" date="2022-11" db="UniProtKB">
        <authorList>
            <consortium name="WormBaseParasite"/>
        </authorList>
    </citation>
    <scope>IDENTIFICATION</scope>
</reference>
<evidence type="ECO:0000313" key="2">
    <source>
        <dbReference type="WBParaSite" id="nRc.2.0.1.t27416-RA"/>
    </source>
</evidence>